<evidence type="ECO:0000256" key="4">
    <source>
        <dbReference type="ARBA" id="ARBA00022839"/>
    </source>
</evidence>
<dbReference type="InterPro" id="IPR036397">
    <property type="entry name" value="RNaseH_sf"/>
</dbReference>
<dbReference type="PANTHER" id="PTHR11046:SF0">
    <property type="entry name" value="OLIGORIBONUCLEASE, MITOCHONDRIAL"/>
    <property type="match status" value="1"/>
</dbReference>
<dbReference type="InParanoid" id="A0A317XNZ9"/>
<dbReference type="GO" id="GO:0003676">
    <property type="term" value="F:nucleic acid binding"/>
    <property type="evidence" value="ECO:0007669"/>
    <property type="project" value="InterPro"/>
</dbReference>
<dbReference type="NCBIfam" id="NF003765">
    <property type="entry name" value="PRK05359.1"/>
    <property type="match status" value="1"/>
</dbReference>
<dbReference type="PANTHER" id="PTHR11046">
    <property type="entry name" value="OLIGORIBONUCLEASE, MITOCHONDRIAL"/>
    <property type="match status" value="1"/>
</dbReference>
<accession>A0A317XNZ9</accession>
<dbReference type="InterPro" id="IPR013520">
    <property type="entry name" value="Ribonucl_H"/>
</dbReference>
<evidence type="ECO:0000256" key="2">
    <source>
        <dbReference type="ARBA" id="ARBA00022722"/>
    </source>
</evidence>
<evidence type="ECO:0000256" key="1">
    <source>
        <dbReference type="ARBA" id="ARBA00009921"/>
    </source>
</evidence>
<dbReference type="FunFam" id="3.30.420.10:FF:000003">
    <property type="entry name" value="Oligoribonuclease"/>
    <property type="match status" value="1"/>
</dbReference>
<sequence>MSAEGRSPIPPPEATRKLQPADGPLVWIDCEMTGLAIEKGDRLLEIAVIVTDGELNALDDGVSYVIRTEKAVLDGMNDWCVNQHGSSGLTAECQDPTIAREHADVRAAVLAYVRDRVPVPKSGVLAGNTVHADKVFLLQELPELITHLHYRIVDVSSLKELVRRWYGDTKVFKPNTKGSHRALDDIRGSIQELKHYRENFFLKP</sequence>
<dbReference type="InterPro" id="IPR012337">
    <property type="entry name" value="RNaseH-like_sf"/>
</dbReference>
<dbReference type="CDD" id="cd06135">
    <property type="entry name" value="Orn"/>
    <property type="match status" value="1"/>
</dbReference>
<evidence type="ECO:0000256" key="5">
    <source>
        <dbReference type="SAM" id="MobiDB-lite"/>
    </source>
</evidence>
<dbReference type="SUPFAM" id="SSF53098">
    <property type="entry name" value="Ribonuclease H-like"/>
    <property type="match status" value="1"/>
</dbReference>
<comment type="similarity">
    <text evidence="1">Belongs to the oligoribonuclease family.</text>
</comment>
<dbReference type="STRING" id="1882483.A0A317XNZ9"/>
<organism evidence="7 8">
    <name type="scientific">Testicularia cyperi</name>
    <dbReference type="NCBI Taxonomy" id="1882483"/>
    <lineage>
        <taxon>Eukaryota</taxon>
        <taxon>Fungi</taxon>
        <taxon>Dikarya</taxon>
        <taxon>Basidiomycota</taxon>
        <taxon>Ustilaginomycotina</taxon>
        <taxon>Ustilaginomycetes</taxon>
        <taxon>Ustilaginales</taxon>
        <taxon>Anthracoideaceae</taxon>
        <taxon>Testicularia</taxon>
    </lineage>
</organism>
<keyword evidence="3" id="KW-0378">Hydrolase</keyword>
<dbReference type="FunCoup" id="A0A317XNZ9">
    <property type="interactions" value="446"/>
</dbReference>
<dbReference type="EMBL" id="KZ819193">
    <property type="protein sequence ID" value="PWY99995.1"/>
    <property type="molecule type" value="Genomic_DNA"/>
</dbReference>
<evidence type="ECO:0000259" key="6">
    <source>
        <dbReference type="SMART" id="SM00479"/>
    </source>
</evidence>
<dbReference type="OrthoDB" id="270189at2759"/>
<feature type="region of interest" description="Disordered" evidence="5">
    <location>
        <begin position="1"/>
        <end position="20"/>
    </location>
</feature>
<evidence type="ECO:0000313" key="7">
    <source>
        <dbReference type="EMBL" id="PWY99995.1"/>
    </source>
</evidence>
<name>A0A317XNZ9_9BASI</name>
<gene>
    <name evidence="7" type="ORF">BCV70DRAFT_200169</name>
</gene>
<keyword evidence="2" id="KW-0540">Nuclease</keyword>
<dbReference type="AlphaFoldDB" id="A0A317XNZ9"/>
<dbReference type="GO" id="GO:0005739">
    <property type="term" value="C:mitochondrion"/>
    <property type="evidence" value="ECO:0007669"/>
    <property type="project" value="TreeGrafter"/>
</dbReference>
<dbReference type="InterPro" id="IPR022894">
    <property type="entry name" value="Oligoribonuclease"/>
</dbReference>
<evidence type="ECO:0000313" key="8">
    <source>
        <dbReference type="Proteomes" id="UP000246740"/>
    </source>
</evidence>
<proteinExistence type="inferred from homology"/>
<reference evidence="7 8" key="1">
    <citation type="journal article" date="2018" name="Mol. Biol. Evol.">
        <title>Broad Genomic Sampling Reveals a Smut Pathogenic Ancestry of the Fungal Clade Ustilaginomycotina.</title>
        <authorList>
            <person name="Kijpornyongpan T."/>
            <person name="Mondo S.J."/>
            <person name="Barry K."/>
            <person name="Sandor L."/>
            <person name="Lee J."/>
            <person name="Lipzen A."/>
            <person name="Pangilinan J."/>
            <person name="LaButti K."/>
            <person name="Hainaut M."/>
            <person name="Henrissat B."/>
            <person name="Grigoriev I.V."/>
            <person name="Spatafora J.W."/>
            <person name="Aime M.C."/>
        </authorList>
    </citation>
    <scope>NUCLEOTIDE SEQUENCE [LARGE SCALE GENOMIC DNA]</scope>
    <source>
        <strain evidence="7 8">MCA 3645</strain>
    </source>
</reference>
<protein>
    <submittedName>
        <fullName evidence="7">Ribonuclease H-like protein</fullName>
    </submittedName>
</protein>
<dbReference type="SMART" id="SM00479">
    <property type="entry name" value="EXOIII"/>
    <property type="match status" value="1"/>
</dbReference>
<feature type="domain" description="Exonuclease" evidence="6">
    <location>
        <begin position="24"/>
        <end position="202"/>
    </location>
</feature>
<dbReference type="Proteomes" id="UP000246740">
    <property type="component" value="Unassembled WGS sequence"/>
</dbReference>
<dbReference type="Gene3D" id="3.30.420.10">
    <property type="entry name" value="Ribonuclease H-like superfamily/Ribonuclease H"/>
    <property type="match status" value="1"/>
</dbReference>
<evidence type="ECO:0000256" key="3">
    <source>
        <dbReference type="ARBA" id="ARBA00022801"/>
    </source>
</evidence>
<keyword evidence="8" id="KW-1185">Reference proteome</keyword>
<dbReference type="GO" id="GO:0000175">
    <property type="term" value="F:3'-5'-RNA exonuclease activity"/>
    <property type="evidence" value="ECO:0007669"/>
    <property type="project" value="InterPro"/>
</dbReference>
<dbReference type="Pfam" id="PF00929">
    <property type="entry name" value="RNase_T"/>
    <property type="match status" value="1"/>
</dbReference>
<keyword evidence="4" id="KW-0269">Exonuclease</keyword>